<evidence type="ECO:0000313" key="4">
    <source>
        <dbReference type="Proteomes" id="UP000488956"/>
    </source>
</evidence>
<accession>A0A6G0MDY7</accession>
<sequence>MDSAAVTVVAHAASLTAARGRSRPRVSSTCPEVANAARPTAARHWFLALRGTPTRRAQTKCWPD</sequence>
<organism evidence="2 3">
    <name type="scientific">Phytophthora fragariae</name>
    <dbReference type="NCBI Taxonomy" id="53985"/>
    <lineage>
        <taxon>Eukaryota</taxon>
        <taxon>Sar</taxon>
        <taxon>Stramenopiles</taxon>
        <taxon>Oomycota</taxon>
        <taxon>Peronosporomycetes</taxon>
        <taxon>Peronosporales</taxon>
        <taxon>Peronosporaceae</taxon>
        <taxon>Phytophthora</taxon>
    </lineage>
</organism>
<dbReference type="EMBL" id="QXFX01006748">
    <property type="protein sequence ID" value="KAE9057968.1"/>
    <property type="molecule type" value="Genomic_DNA"/>
</dbReference>
<gene>
    <name evidence="2" type="ORF">PF004_g29722</name>
    <name evidence="1" type="ORF">PF010_g31172</name>
</gene>
<comment type="caution">
    <text evidence="2">The sequence shown here is derived from an EMBL/GenBank/DDBJ whole genome shotgun (WGS) entry which is preliminary data.</text>
</comment>
<dbReference type="Proteomes" id="UP000488956">
    <property type="component" value="Unassembled WGS sequence"/>
</dbReference>
<evidence type="ECO:0000313" key="1">
    <source>
        <dbReference type="EMBL" id="KAE9057968.1"/>
    </source>
</evidence>
<reference evidence="3 4" key="1">
    <citation type="submission" date="2018-09" db="EMBL/GenBank/DDBJ databases">
        <title>Genomic investigation of the strawberry pathogen Phytophthora fragariae indicates pathogenicity is determined by transcriptional variation in three key races.</title>
        <authorList>
            <person name="Adams T.M."/>
            <person name="Armitage A.D."/>
            <person name="Sobczyk M.K."/>
            <person name="Bates H.J."/>
            <person name="Dunwell J.M."/>
            <person name="Nellist C.F."/>
            <person name="Harrison R.J."/>
        </authorList>
    </citation>
    <scope>NUCLEOTIDE SEQUENCE [LARGE SCALE GENOMIC DNA]</scope>
    <source>
        <strain evidence="2 3">BC-23</strain>
        <strain evidence="1 4">ONT-3</strain>
    </source>
</reference>
<evidence type="ECO:0000313" key="2">
    <source>
        <dbReference type="EMBL" id="KAE9164758.1"/>
    </source>
</evidence>
<dbReference type="Proteomes" id="UP000476176">
    <property type="component" value="Unassembled WGS sequence"/>
</dbReference>
<evidence type="ECO:0000313" key="3">
    <source>
        <dbReference type="Proteomes" id="UP000476176"/>
    </source>
</evidence>
<dbReference type="AlphaFoldDB" id="A0A6G0MDY7"/>
<proteinExistence type="predicted"/>
<protein>
    <submittedName>
        <fullName evidence="2">Uncharacterized protein</fullName>
    </submittedName>
</protein>
<dbReference type="EMBL" id="QXGC01005610">
    <property type="protein sequence ID" value="KAE9164758.1"/>
    <property type="molecule type" value="Genomic_DNA"/>
</dbReference>
<name>A0A6G0MDY7_9STRA</name>